<feature type="compositionally biased region" description="Low complexity" evidence="1">
    <location>
        <begin position="195"/>
        <end position="208"/>
    </location>
</feature>
<comment type="caution">
    <text evidence="2">The sequence shown here is derived from an EMBL/GenBank/DDBJ whole genome shotgun (WGS) entry which is preliminary data.</text>
</comment>
<gene>
    <name evidence="2" type="ORF">FB45DRAFT_894212</name>
</gene>
<evidence type="ECO:0000313" key="2">
    <source>
        <dbReference type="EMBL" id="KAJ7647706.1"/>
    </source>
</evidence>
<proteinExistence type="predicted"/>
<protein>
    <submittedName>
        <fullName evidence="2">Uncharacterized protein</fullName>
    </submittedName>
</protein>
<feature type="compositionally biased region" description="Polar residues" evidence="1">
    <location>
        <begin position="75"/>
        <end position="92"/>
    </location>
</feature>
<accession>A0AAD7FZJ3</accession>
<name>A0AAD7FZJ3_9AGAR</name>
<evidence type="ECO:0000313" key="3">
    <source>
        <dbReference type="Proteomes" id="UP001221142"/>
    </source>
</evidence>
<dbReference type="EMBL" id="JARKIF010000002">
    <property type="protein sequence ID" value="KAJ7647706.1"/>
    <property type="molecule type" value="Genomic_DNA"/>
</dbReference>
<reference evidence="2" key="1">
    <citation type="submission" date="2023-03" db="EMBL/GenBank/DDBJ databases">
        <title>Massive genome expansion in bonnet fungi (Mycena s.s.) driven by repeated elements and novel gene families across ecological guilds.</title>
        <authorList>
            <consortium name="Lawrence Berkeley National Laboratory"/>
            <person name="Harder C.B."/>
            <person name="Miyauchi S."/>
            <person name="Viragh M."/>
            <person name="Kuo A."/>
            <person name="Thoen E."/>
            <person name="Andreopoulos B."/>
            <person name="Lu D."/>
            <person name="Skrede I."/>
            <person name="Drula E."/>
            <person name="Henrissat B."/>
            <person name="Morin E."/>
            <person name="Kohler A."/>
            <person name="Barry K."/>
            <person name="LaButti K."/>
            <person name="Morin E."/>
            <person name="Salamov A."/>
            <person name="Lipzen A."/>
            <person name="Mereny Z."/>
            <person name="Hegedus B."/>
            <person name="Baldrian P."/>
            <person name="Stursova M."/>
            <person name="Weitz H."/>
            <person name="Taylor A."/>
            <person name="Grigoriev I.V."/>
            <person name="Nagy L.G."/>
            <person name="Martin F."/>
            <person name="Kauserud H."/>
        </authorList>
    </citation>
    <scope>NUCLEOTIDE SEQUENCE</scope>
    <source>
        <strain evidence="2">9284</strain>
    </source>
</reference>
<feature type="compositionally biased region" description="Polar residues" evidence="1">
    <location>
        <begin position="156"/>
        <end position="175"/>
    </location>
</feature>
<feature type="compositionally biased region" description="Acidic residues" evidence="1">
    <location>
        <begin position="243"/>
        <end position="253"/>
    </location>
</feature>
<organism evidence="2 3">
    <name type="scientific">Roridomyces roridus</name>
    <dbReference type="NCBI Taxonomy" id="1738132"/>
    <lineage>
        <taxon>Eukaryota</taxon>
        <taxon>Fungi</taxon>
        <taxon>Dikarya</taxon>
        <taxon>Basidiomycota</taxon>
        <taxon>Agaricomycotina</taxon>
        <taxon>Agaricomycetes</taxon>
        <taxon>Agaricomycetidae</taxon>
        <taxon>Agaricales</taxon>
        <taxon>Marasmiineae</taxon>
        <taxon>Mycenaceae</taxon>
        <taxon>Roridomyces</taxon>
    </lineage>
</organism>
<evidence type="ECO:0000256" key="1">
    <source>
        <dbReference type="SAM" id="MobiDB-lite"/>
    </source>
</evidence>
<feature type="region of interest" description="Disordered" evidence="1">
    <location>
        <begin position="122"/>
        <end position="279"/>
    </location>
</feature>
<feature type="compositionally biased region" description="Polar residues" evidence="1">
    <location>
        <begin position="269"/>
        <end position="279"/>
    </location>
</feature>
<sequence length="279" mass="30360">MAGSFFSNCSDFTITGGKFTSVNGNLNEYHTYAYSATADSYNSYNQDNYVPPASAGHRAPPPDQAYGYRQDGPARSQSDSATYHPQEPTYQSGYHDLGRQTPLLALPDPRMQQEEFSSAHFANRHRQPQPEYAPPPPARSAPPMNSAWVGGAQRPRNASTFSTSGDAGFRSSSPDSVPFSEAPRPVYSSRGQGSGQYASSPSSSWAPRSGPPHERKPAPAQTGSFVQNMRHLHLQTDRRNSSDDEMESSDSESEMPNPSRPPPSHRSSVNDAASSGWRS</sequence>
<keyword evidence="3" id="KW-1185">Reference proteome</keyword>
<feature type="compositionally biased region" description="Pro residues" evidence="1">
    <location>
        <begin position="131"/>
        <end position="140"/>
    </location>
</feature>
<dbReference type="AlphaFoldDB" id="A0AAD7FZJ3"/>
<feature type="region of interest" description="Disordered" evidence="1">
    <location>
        <begin position="45"/>
        <end position="102"/>
    </location>
</feature>
<dbReference type="Proteomes" id="UP001221142">
    <property type="component" value="Unassembled WGS sequence"/>
</dbReference>